<keyword evidence="1" id="KW-0378">Hydrolase</keyword>
<comment type="caution">
    <text evidence="4">The sequence shown here is derived from an EMBL/GenBank/DDBJ whole genome shotgun (WGS) entry which is preliminary data.</text>
</comment>
<evidence type="ECO:0000256" key="1">
    <source>
        <dbReference type="RuleBase" id="RU367082"/>
    </source>
</evidence>
<evidence type="ECO:0000259" key="3">
    <source>
        <dbReference type="Pfam" id="PF09764"/>
    </source>
</evidence>
<dbReference type="GO" id="GO:0005634">
    <property type="term" value="C:nucleus"/>
    <property type="evidence" value="ECO:0007669"/>
    <property type="project" value="TreeGrafter"/>
</dbReference>
<dbReference type="GO" id="GO:0008418">
    <property type="term" value="F:protein-N-terminal asparagine amidohydrolase activity"/>
    <property type="evidence" value="ECO:0007669"/>
    <property type="project" value="UniProtKB-UniRule"/>
</dbReference>
<dbReference type="Pfam" id="PF09764">
    <property type="entry name" value="Nt_Gln_amidase"/>
    <property type="match status" value="1"/>
</dbReference>
<evidence type="ECO:0000256" key="2">
    <source>
        <dbReference type="SAM" id="MobiDB-lite"/>
    </source>
</evidence>
<dbReference type="PANTHER" id="PTHR13035:SF0">
    <property type="entry name" value="PROTEIN N-TERMINAL GLUTAMINE AMIDOHYDROLASE"/>
    <property type="match status" value="1"/>
</dbReference>
<name>A0A9K3KGL9_9STRA</name>
<dbReference type="GO" id="GO:0005829">
    <property type="term" value="C:cytosol"/>
    <property type="evidence" value="ECO:0007669"/>
    <property type="project" value="TreeGrafter"/>
</dbReference>
<dbReference type="AlphaFoldDB" id="A0A9K3KGL9"/>
<feature type="domain" description="Protein N-terminal glutamine amidohydrolase alpha beta roll" evidence="3">
    <location>
        <begin position="54"/>
        <end position="214"/>
    </location>
</feature>
<dbReference type="EMBL" id="JAGRRH010000024">
    <property type="protein sequence ID" value="KAG7343192.1"/>
    <property type="molecule type" value="Genomic_DNA"/>
</dbReference>
<sequence length="305" mass="34337">MMNHQQELGAGLKGAESDESREDTMKPILENLLKSNPSAAHSALDAPTDVSLRVPCYCEENVWRLAFRKLYQQQYDTALSNLQFFVVFVSNPKACVPMFHQLASTNRNKPIFWDYHVILVSTGTVRNDGDDTARPSSLVWDMDSHLSCPCPFQEYIDAVFWDYHKWPHEYTPHFRVVDAMSFLRHFSSDRSHMLQSDGTWNATPPPYDCILQLQPPLELSAPTANGVNQSSSDGNGGRNTLLQYMTISKEEVAGSTVLNNVEKGGIFCNQKEGVAVRVGESATDQSSTCTFGEIYTLPQLRERFQ</sequence>
<feature type="region of interest" description="Disordered" evidence="2">
    <location>
        <begin position="1"/>
        <end position="21"/>
    </location>
</feature>
<comment type="similarity">
    <text evidence="1">Belongs to the NTAQ1 family.</text>
</comment>
<dbReference type="PANTHER" id="PTHR13035">
    <property type="entry name" value="PROTEIN N-TERMINAL GLUTAMINE AMIDOHYDROLASE"/>
    <property type="match status" value="1"/>
</dbReference>
<gene>
    <name evidence="4" type="ORF">IV203_021137</name>
</gene>
<comment type="catalytic activity">
    <reaction evidence="1">
        <text>N-terminal L-glutaminyl-[protein] + H2O = N-terminal L-glutamyl-[protein] + NH4(+)</text>
        <dbReference type="Rhea" id="RHEA:50680"/>
        <dbReference type="Rhea" id="RHEA-COMP:12668"/>
        <dbReference type="Rhea" id="RHEA-COMP:12777"/>
        <dbReference type="ChEBI" id="CHEBI:15377"/>
        <dbReference type="ChEBI" id="CHEBI:28938"/>
        <dbReference type="ChEBI" id="CHEBI:64721"/>
        <dbReference type="ChEBI" id="CHEBI:64722"/>
        <dbReference type="EC" id="3.5.1.122"/>
    </reaction>
</comment>
<dbReference type="GO" id="GO:0070773">
    <property type="term" value="F:protein-N-terminal glutamine amidohydrolase activity"/>
    <property type="evidence" value="ECO:0007669"/>
    <property type="project" value="UniProtKB-UniRule"/>
</dbReference>
<reference evidence="4" key="2">
    <citation type="submission" date="2021-04" db="EMBL/GenBank/DDBJ databases">
        <authorList>
            <person name="Podell S."/>
        </authorList>
    </citation>
    <scope>NUCLEOTIDE SEQUENCE</scope>
    <source>
        <strain evidence="4">Hildebrandi</strain>
    </source>
</reference>
<keyword evidence="5" id="KW-1185">Reference proteome</keyword>
<dbReference type="EC" id="3.5.1.122" evidence="1"/>
<comment type="subunit">
    <text evidence="1">Monomer.</text>
</comment>
<evidence type="ECO:0000313" key="4">
    <source>
        <dbReference type="EMBL" id="KAG7343192.1"/>
    </source>
</evidence>
<reference evidence="4" key="1">
    <citation type="journal article" date="2021" name="Sci. Rep.">
        <title>Diploid genomic architecture of Nitzschia inconspicua, an elite biomass production diatom.</title>
        <authorList>
            <person name="Oliver A."/>
            <person name="Podell S."/>
            <person name="Pinowska A."/>
            <person name="Traller J.C."/>
            <person name="Smith S.R."/>
            <person name="McClure R."/>
            <person name="Beliaev A."/>
            <person name="Bohutskyi P."/>
            <person name="Hill E.A."/>
            <person name="Rabines A."/>
            <person name="Zheng H."/>
            <person name="Allen L.Z."/>
            <person name="Kuo A."/>
            <person name="Grigoriev I.V."/>
            <person name="Allen A.E."/>
            <person name="Hazlebeck D."/>
            <person name="Allen E.E."/>
        </authorList>
    </citation>
    <scope>NUCLEOTIDE SEQUENCE</scope>
    <source>
        <strain evidence="4">Hildebrandi</strain>
    </source>
</reference>
<dbReference type="InterPro" id="IPR023128">
    <property type="entry name" value="Prot_N_Gln_amidohydro_ab_roll"/>
</dbReference>
<evidence type="ECO:0000313" key="5">
    <source>
        <dbReference type="Proteomes" id="UP000693970"/>
    </source>
</evidence>
<proteinExistence type="inferred from homology"/>
<comment type="function">
    <text evidence="1">Mediates the side-chain deamidation of N-terminal glutamine residues to glutamate, an important step in N-end rule pathway of protein degradation. Conversion of the resulting N-terminal glutamine to glutamate renders the protein susceptible to arginylation, polyubiquitination and degradation as specified by the N-end rule. Does not act on substrates with internal or C-terminal glutamine and does not act on non-glutamine residues in any position.</text>
</comment>
<organism evidence="4 5">
    <name type="scientific">Nitzschia inconspicua</name>
    <dbReference type="NCBI Taxonomy" id="303405"/>
    <lineage>
        <taxon>Eukaryota</taxon>
        <taxon>Sar</taxon>
        <taxon>Stramenopiles</taxon>
        <taxon>Ochrophyta</taxon>
        <taxon>Bacillariophyta</taxon>
        <taxon>Bacillariophyceae</taxon>
        <taxon>Bacillariophycidae</taxon>
        <taxon>Bacillariales</taxon>
        <taxon>Bacillariaceae</taxon>
        <taxon>Nitzschia</taxon>
    </lineage>
</organism>
<dbReference type="OrthoDB" id="191192at2759"/>
<dbReference type="Proteomes" id="UP000693970">
    <property type="component" value="Unassembled WGS sequence"/>
</dbReference>
<protein>
    <recommendedName>
        <fullName evidence="1">Protein N-terminal glutamine amidohydrolase</fullName>
        <ecNumber evidence="1">3.5.1.122</ecNumber>
    </recommendedName>
    <alternativeName>
        <fullName evidence="1">Protein NH2-terminal glutamine deamidase</fullName>
    </alternativeName>
</protein>
<dbReference type="InterPro" id="IPR039733">
    <property type="entry name" value="NTAQ1"/>
</dbReference>
<accession>A0A9K3KGL9</accession>